<name>A0AAD7AEA2_9AGAR</name>
<evidence type="ECO:0008006" key="3">
    <source>
        <dbReference type="Google" id="ProtNLM"/>
    </source>
</evidence>
<keyword evidence="2" id="KW-1185">Reference proteome</keyword>
<proteinExistence type="predicted"/>
<sequence length="373" mass="41228">MLAALAADRSRIADIEAQILLLGYSPVDLQSEKQLAQKRLDSYTYPVLTLANEIVGEIFVHALPVYPLCPPLTGPGSPTLLAQICHEWREIALSTPTLWRAISLNTSCDEVCDGEVDLCNLWLSRSRSCPLSLVLDEAALGPLRATELLSALVPHRARWEHLNHFSKFPLAPGAIEGPMPLLQSLTLYLAGTTGKASFLQAPLLRTVNLYGIPDETLTFPWAQLTSLTLEVFPGQCTPILQQTLNLEQCVLAFFGPFNSVISGVIPDITLPFLRMLTLVGTPAVGYLKTLIVPALRSLKIRESFVASNPIDTLRSFMSTSRCLQALHIFDRVVESEESYRQAFPSVKVSFNGDIDVRFELSCFRFLTVQCLKD</sequence>
<evidence type="ECO:0000313" key="1">
    <source>
        <dbReference type="EMBL" id="KAJ7356470.1"/>
    </source>
</evidence>
<dbReference type="AlphaFoldDB" id="A0AAD7AEA2"/>
<accession>A0AAD7AEA2</accession>
<evidence type="ECO:0000313" key="2">
    <source>
        <dbReference type="Proteomes" id="UP001218218"/>
    </source>
</evidence>
<reference evidence="1" key="1">
    <citation type="submission" date="2023-03" db="EMBL/GenBank/DDBJ databases">
        <title>Massive genome expansion in bonnet fungi (Mycena s.s.) driven by repeated elements and novel gene families across ecological guilds.</title>
        <authorList>
            <consortium name="Lawrence Berkeley National Laboratory"/>
            <person name="Harder C.B."/>
            <person name="Miyauchi S."/>
            <person name="Viragh M."/>
            <person name="Kuo A."/>
            <person name="Thoen E."/>
            <person name="Andreopoulos B."/>
            <person name="Lu D."/>
            <person name="Skrede I."/>
            <person name="Drula E."/>
            <person name="Henrissat B."/>
            <person name="Morin E."/>
            <person name="Kohler A."/>
            <person name="Barry K."/>
            <person name="LaButti K."/>
            <person name="Morin E."/>
            <person name="Salamov A."/>
            <person name="Lipzen A."/>
            <person name="Mereny Z."/>
            <person name="Hegedus B."/>
            <person name="Baldrian P."/>
            <person name="Stursova M."/>
            <person name="Weitz H."/>
            <person name="Taylor A."/>
            <person name="Grigoriev I.V."/>
            <person name="Nagy L.G."/>
            <person name="Martin F."/>
            <person name="Kauserud H."/>
        </authorList>
    </citation>
    <scope>NUCLEOTIDE SEQUENCE</scope>
    <source>
        <strain evidence="1">CBHHK002</strain>
    </source>
</reference>
<comment type="caution">
    <text evidence="1">The sequence shown here is derived from an EMBL/GenBank/DDBJ whole genome shotgun (WGS) entry which is preliminary data.</text>
</comment>
<dbReference type="Proteomes" id="UP001218218">
    <property type="component" value="Unassembled WGS sequence"/>
</dbReference>
<protein>
    <recommendedName>
        <fullName evidence="3">F-box domain-containing protein</fullName>
    </recommendedName>
</protein>
<dbReference type="EMBL" id="JARIHO010000008">
    <property type="protein sequence ID" value="KAJ7356470.1"/>
    <property type="molecule type" value="Genomic_DNA"/>
</dbReference>
<organism evidence="1 2">
    <name type="scientific">Mycena albidolilacea</name>
    <dbReference type="NCBI Taxonomy" id="1033008"/>
    <lineage>
        <taxon>Eukaryota</taxon>
        <taxon>Fungi</taxon>
        <taxon>Dikarya</taxon>
        <taxon>Basidiomycota</taxon>
        <taxon>Agaricomycotina</taxon>
        <taxon>Agaricomycetes</taxon>
        <taxon>Agaricomycetidae</taxon>
        <taxon>Agaricales</taxon>
        <taxon>Marasmiineae</taxon>
        <taxon>Mycenaceae</taxon>
        <taxon>Mycena</taxon>
    </lineage>
</organism>
<gene>
    <name evidence="1" type="ORF">DFH08DRAFT_1075663</name>
</gene>